<organism evidence="2 3">
    <name type="scientific">Thermovenabulum gondwanense</name>
    <dbReference type="NCBI Taxonomy" id="520767"/>
    <lineage>
        <taxon>Bacteria</taxon>
        <taxon>Bacillati</taxon>
        <taxon>Bacillota</taxon>
        <taxon>Clostridia</taxon>
        <taxon>Thermosediminibacterales</taxon>
        <taxon>Thermosediminibacteraceae</taxon>
        <taxon>Thermovenabulum</taxon>
    </lineage>
</organism>
<dbReference type="RefSeq" id="WP_068748546.1">
    <property type="nucleotide sequence ID" value="NZ_LOHZ01000032.1"/>
</dbReference>
<feature type="transmembrane region" description="Helical" evidence="1">
    <location>
        <begin position="20"/>
        <end position="41"/>
    </location>
</feature>
<dbReference type="Proteomes" id="UP000075737">
    <property type="component" value="Unassembled WGS sequence"/>
</dbReference>
<dbReference type="EMBL" id="LOHZ01000032">
    <property type="protein sequence ID" value="KYO65788.1"/>
    <property type="molecule type" value="Genomic_DNA"/>
</dbReference>
<evidence type="ECO:0000313" key="2">
    <source>
        <dbReference type="EMBL" id="KYO65788.1"/>
    </source>
</evidence>
<evidence type="ECO:0000313" key="3">
    <source>
        <dbReference type="Proteomes" id="UP000075737"/>
    </source>
</evidence>
<name>A0A162MGH4_9FIRM</name>
<evidence type="ECO:0000256" key="1">
    <source>
        <dbReference type="SAM" id="Phobius"/>
    </source>
</evidence>
<feature type="transmembrane region" description="Helical" evidence="1">
    <location>
        <begin position="62"/>
        <end position="82"/>
    </location>
</feature>
<dbReference type="STRING" id="520767.ATZ99_14260"/>
<keyword evidence="1" id="KW-1133">Transmembrane helix</keyword>
<proteinExistence type="predicted"/>
<dbReference type="AlphaFoldDB" id="A0A162MGH4"/>
<keyword evidence="1" id="KW-0472">Membrane</keyword>
<reference evidence="2 3" key="1">
    <citation type="submission" date="2015-12" db="EMBL/GenBank/DDBJ databases">
        <title>Draft genome of Thermovenabulum gondwanense isolated from a red thermophilic microbial mat colonisisng an outflow channel of a bore well.</title>
        <authorList>
            <person name="Patel B.K."/>
        </authorList>
    </citation>
    <scope>NUCLEOTIDE SEQUENCE [LARGE SCALE GENOMIC DNA]</scope>
    <source>
        <strain evidence="2 3">R270</strain>
    </source>
</reference>
<keyword evidence="3" id="KW-1185">Reference proteome</keyword>
<keyword evidence="1" id="KW-0812">Transmembrane</keyword>
<accession>A0A162MGH4</accession>
<sequence length="123" mass="14273">MFVDLIGLILTVLFINFNYWYIILLLTFAGVIFEFLLFTTLNMKIMKVSAGGIFSEIVLYNSFYNLNWVIPVIFIVLGLIFMDRKDIDVIKILDPSAKYNKPVPVLLIKYGLARMLIILLMNR</sequence>
<feature type="transmembrane region" description="Helical" evidence="1">
    <location>
        <begin position="102"/>
        <end position="121"/>
    </location>
</feature>
<protein>
    <submittedName>
        <fullName evidence="2">Uncharacterized protein</fullName>
    </submittedName>
</protein>
<comment type="caution">
    <text evidence="2">The sequence shown here is derived from an EMBL/GenBank/DDBJ whole genome shotgun (WGS) entry which is preliminary data.</text>
</comment>
<gene>
    <name evidence="2" type="ORF">ATZ99_14260</name>
</gene>